<comment type="caution">
    <text evidence="1">The sequence shown here is derived from an EMBL/GenBank/DDBJ whole genome shotgun (WGS) entry which is preliminary data.</text>
</comment>
<gene>
    <name evidence="1" type="ORF">CRP01_37520</name>
</gene>
<evidence type="ECO:0000313" key="2">
    <source>
        <dbReference type="Proteomes" id="UP000223913"/>
    </source>
</evidence>
<name>A0A2D0MZ19_FLAN2</name>
<keyword evidence="2" id="KW-1185">Reference proteome</keyword>
<proteinExistence type="predicted"/>
<sequence>MSLDIMIEVRNKTDHSVILNRQFGRELINFSERGTGAVLCNILTYYGMPIALFQDMNPWEFEKVSWEEMPEFDLSSIKSGMEQAWQSSDRLLRELNRLKKRLKKEPVSSKKFRFDDPRQQRYFGGVESGPNTKNLSSDFEKDIEAMISMLERLESTDKVRFHYF</sequence>
<accession>A0A2D0MZ19</accession>
<dbReference type="AlphaFoldDB" id="A0A2D0MZ19"/>
<dbReference type="Proteomes" id="UP000223913">
    <property type="component" value="Unassembled WGS sequence"/>
</dbReference>
<evidence type="ECO:0000313" key="1">
    <source>
        <dbReference type="EMBL" id="PHN01368.1"/>
    </source>
</evidence>
<dbReference type="EMBL" id="PDUD01000056">
    <property type="protein sequence ID" value="PHN01368.1"/>
    <property type="molecule type" value="Genomic_DNA"/>
</dbReference>
<protein>
    <submittedName>
        <fullName evidence="1">Uncharacterized protein</fullName>
    </submittedName>
</protein>
<organism evidence="1 2">
    <name type="scientific">Flavilitoribacter nigricans (strain ATCC 23147 / DSM 23189 / NBRC 102662 / NCIMB 1420 / SS-2)</name>
    <name type="common">Lewinella nigricans</name>
    <dbReference type="NCBI Taxonomy" id="1122177"/>
    <lineage>
        <taxon>Bacteria</taxon>
        <taxon>Pseudomonadati</taxon>
        <taxon>Bacteroidota</taxon>
        <taxon>Saprospiria</taxon>
        <taxon>Saprospirales</taxon>
        <taxon>Lewinellaceae</taxon>
        <taxon>Flavilitoribacter</taxon>
    </lineage>
</organism>
<reference evidence="1 2" key="1">
    <citation type="submission" date="2017-10" db="EMBL/GenBank/DDBJ databases">
        <title>The draft genome sequence of Lewinella nigricans NBRC 102662.</title>
        <authorList>
            <person name="Wang K."/>
        </authorList>
    </citation>
    <scope>NUCLEOTIDE SEQUENCE [LARGE SCALE GENOMIC DNA]</scope>
    <source>
        <strain evidence="1 2">NBRC 102662</strain>
    </source>
</reference>